<feature type="domain" description="DUF202" evidence="7">
    <location>
        <begin position="20"/>
        <end position="88"/>
    </location>
</feature>
<keyword evidence="9" id="KW-1185">Reference proteome</keyword>
<dbReference type="InterPro" id="IPR052053">
    <property type="entry name" value="IM_YidH-like"/>
</dbReference>
<evidence type="ECO:0000256" key="6">
    <source>
        <dbReference type="SAM" id="Phobius"/>
    </source>
</evidence>
<name>A0ABZ3FLR4_9ACTN</name>
<dbReference type="Pfam" id="PF02656">
    <property type="entry name" value="DUF202"/>
    <property type="match status" value="1"/>
</dbReference>
<evidence type="ECO:0000256" key="2">
    <source>
        <dbReference type="ARBA" id="ARBA00022475"/>
    </source>
</evidence>
<dbReference type="EMBL" id="CP154795">
    <property type="protein sequence ID" value="XAN06342.1"/>
    <property type="molecule type" value="Genomic_DNA"/>
</dbReference>
<keyword evidence="4 6" id="KW-1133">Transmembrane helix</keyword>
<feature type="transmembrane region" description="Helical" evidence="6">
    <location>
        <begin position="29"/>
        <end position="54"/>
    </location>
</feature>
<comment type="subcellular location">
    <subcellularLocation>
        <location evidence="1">Cell membrane</location>
        <topology evidence="1">Multi-pass membrane protein</topology>
    </subcellularLocation>
</comment>
<proteinExistence type="predicted"/>
<evidence type="ECO:0000256" key="1">
    <source>
        <dbReference type="ARBA" id="ARBA00004651"/>
    </source>
</evidence>
<dbReference type="PANTHER" id="PTHR34187:SF2">
    <property type="entry name" value="DUF202 DOMAIN-CONTAINING PROTEIN"/>
    <property type="match status" value="1"/>
</dbReference>
<evidence type="ECO:0000256" key="4">
    <source>
        <dbReference type="ARBA" id="ARBA00022989"/>
    </source>
</evidence>
<feature type="transmembrane region" description="Helical" evidence="6">
    <location>
        <begin position="60"/>
        <end position="80"/>
    </location>
</feature>
<protein>
    <submittedName>
        <fullName evidence="8">DUF202 domain-containing protein</fullName>
    </submittedName>
</protein>
<gene>
    <name evidence="8" type="ORF">AADG42_03145</name>
</gene>
<evidence type="ECO:0000313" key="8">
    <source>
        <dbReference type="EMBL" id="XAN06342.1"/>
    </source>
</evidence>
<keyword evidence="5 6" id="KW-0472">Membrane</keyword>
<keyword evidence="2" id="KW-1003">Cell membrane</keyword>
<dbReference type="Proteomes" id="UP001442841">
    <property type="component" value="Chromosome"/>
</dbReference>
<feature type="transmembrane region" description="Helical" evidence="6">
    <location>
        <begin position="100"/>
        <end position="119"/>
    </location>
</feature>
<organism evidence="8 9">
    <name type="scientific">Ammonicoccus fulvus</name>
    <dbReference type="NCBI Taxonomy" id="3138240"/>
    <lineage>
        <taxon>Bacteria</taxon>
        <taxon>Bacillati</taxon>
        <taxon>Actinomycetota</taxon>
        <taxon>Actinomycetes</taxon>
        <taxon>Propionibacteriales</taxon>
        <taxon>Propionibacteriaceae</taxon>
        <taxon>Ammonicoccus</taxon>
    </lineage>
</organism>
<dbReference type="RefSeq" id="WP_425307775.1">
    <property type="nucleotide sequence ID" value="NZ_CP154795.1"/>
</dbReference>
<evidence type="ECO:0000256" key="5">
    <source>
        <dbReference type="ARBA" id="ARBA00023136"/>
    </source>
</evidence>
<dbReference type="PANTHER" id="PTHR34187">
    <property type="entry name" value="FGR18P"/>
    <property type="match status" value="1"/>
</dbReference>
<keyword evidence="3 6" id="KW-0812">Transmembrane</keyword>
<accession>A0ABZ3FLR4</accession>
<evidence type="ECO:0000256" key="3">
    <source>
        <dbReference type="ARBA" id="ARBA00022692"/>
    </source>
</evidence>
<dbReference type="InterPro" id="IPR003807">
    <property type="entry name" value="DUF202"/>
</dbReference>
<reference evidence="8 9" key="1">
    <citation type="submission" date="2024-04" db="EMBL/GenBank/DDBJ databases">
        <title>Isolation of an actinomycete strain from pig manure.</title>
        <authorList>
            <person name="Gong T."/>
            <person name="Yu Z."/>
            <person name="An M."/>
            <person name="Wei C."/>
            <person name="Yang W."/>
            <person name="Liu L."/>
        </authorList>
    </citation>
    <scope>NUCLEOTIDE SEQUENCE [LARGE SCALE GENOMIC DNA]</scope>
    <source>
        <strain evidence="8 9">ZF39</strain>
    </source>
</reference>
<sequence>MPDRRWPKWVYGVGEEPDPRFTFANERTFLAWIRTGLGFVAAGMAVEALAGYVGFGDVRVTIAAVLLVAAGVLTGIIAFVRWMVQERAMRLGTPLSSSTALPLFTVLLTVVAVLGLTLFL</sequence>
<evidence type="ECO:0000259" key="7">
    <source>
        <dbReference type="Pfam" id="PF02656"/>
    </source>
</evidence>
<evidence type="ECO:0000313" key="9">
    <source>
        <dbReference type="Proteomes" id="UP001442841"/>
    </source>
</evidence>